<proteinExistence type="inferred from homology"/>
<dbReference type="Proteomes" id="UP000800040">
    <property type="component" value="Unassembled WGS sequence"/>
</dbReference>
<dbReference type="GO" id="GO:0001181">
    <property type="term" value="F:RNA polymerase I general transcription initiation factor activity"/>
    <property type="evidence" value="ECO:0007669"/>
    <property type="project" value="InterPro"/>
</dbReference>
<keyword evidence="4" id="KW-1185">Reference proteome</keyword>
<feature type="compositionally biased region" description="Basic and acidic residues" evidence="2">
    <location>
        <begin position="21"/>
        <end position="32"/>
    </location>
</feature>
<gene>
    <name evidence="3" type="ORF">BDW02DRAFT_410813</name>
</gene>
<dbReference type="EMBL" id="ML975332">
    <property type="protein sequence ID" value="KAF1832714.1"/>
    <property type="molecule type" value="Genomic_DNA"/>
</dbReference>
<feature type="region of interest" description="Disordered" evidence="2">
    <location>
        <begin position="291"/>
        <end position="317"/>
    </location>
</feature>
<protein>
    <submittedName>
        <fullName evidence="3">RNA polymerase I-specific transcription initiation factor RRN3</fullName>
    </submittedName>
</protein>
<dbReference type="Pfam" id="PF05327">
    <property type="entry name" value="RRN3"/>
    <property type="match status" value="1"/>
</dbReference>
<keyword evidence="3" id="KW-0396">Initiation factor</keyword>
<dbReference type="OrthoDB" id="26970at2759"/>
<organism evidence="3 4">
    <name type="scientific">Decorospora gaudefroyi</name>
    <dbReference type="NCBI Taxonomy" id="184978"/>
    <lineage>
        <taxon>Eukaryota</taxon>
        <taxon>Fungi</taxon>
        <taxon>Dikarya</taxon>
        <taxon>Ascomycota</taxon>
        <taxon>Pezizomycotina</taxon>
        <taxon>Dothideomycetes</taxon>
        <taxon>Pleosporomycetidae</taxon>
        <taxon>Pleosporales</taxon>
        <taxon>Pleosporineae</taxon>
        <taxon>Pleosporaceae</taxon>
        <taxon>Decorospora</taxon>
    </lineage>
</organism>
<keyword evidence="3" id="KW-0648">Protein biosynthesis</keyword>
<feature type="compositionally biased region" description="Acidic residues" evidence="2">
    <location>
        <begin position="628"/>
        <end position="659"/>
    </location>
</feature>
<dbReference type="AlphaFoldDB" id="A0A6A5KE24"/>
<sequence length="669" mass="76229">MVALALTERPLGIVDPSAEGSLKRKQTDHSSDTENITSSQLKRRRVTFDPLVDVRILSEHNEKSLELVGEEVRRAIEKHAAGEKAAYDGLKGLFKEAPTSAGAPLSRLLQKYVMALTNHTPQLDHNCKGLVHAVLDCNWVARNEDFVRSYRNFLRSLLSVQSGYMSTVLQMLVDMFLTPPSVNARQQDDPPIQRVRVQARIHETLASILRYSPMASTFLAPVISSTFPFSNDSAKTHVEYIRNIFKATEYAPDIKGEMLALVTDKLCKIDAQMQVDLDDLDDDLEERLVGEAIHDDEHDDVSDDGSVSSEEDLEPEEQRMKEVRDMMLKLDSIMDVQFSYYDTIFENGDLLEIDRTYQTLLAQFQSIIVPTYQSRHTQFVLFHFSQTSTDFIERFVAACSHLAIDSNRPPILRASACAYLASYIARGAHVPRFVVRDVFDLLCSQLERLRVLHEPKCTGPDLRRYGTYYAIAQALIYAFCFRWRDLIVTPDGSLPTDADIMYHEGDFQWHRSTRDIVRRNIFCKLNPLRICAPTIVKQFGGIAKHLRFTYVDTLIETNKRVRLSRSLASGYLNGIGGRETALTGKKGEEAFLMEPYFPFDPYVLPRSKCWVEQDYVQWRPVPGMPVEKDEEDEDEDDDEEEGSEDEDDDSSSDQEDVDDATLGSVRLMR</sequence>
<dbReference type="GO" id="GO:0005634">
    <property type="term" value="C:nucleus"/>
    <property type="evidence" value="ECO:0007669"/>
    <property type="project" value="TreeGrafter"/>
</dbReference>
<evidence type="ECO:0000256" key="2">
    <source>
        <dbReference type="SAM" id="MobiDB-lite"/>
    </source>
</evidence>
<reference evidence="3" key="1">
    <citation type="submission" date="2020-01" db="EMBL/GenBank/DDBJ databases">
        <authorList>
            <consortium name="DOE Joint Genome Institute"/>
            <person name="Haridas S."/>
            <person name="Albert R."/>
            <person name="Binder M."/>
            <person name="Bloem J."/>
            <person name="Labutti K."/>
            <person name="Salamov A."/>
            <person name="Andreopoulos B."/>
            <person name="Baker S.E."/>
            <person name="Barry K."/>
            <person name="Bills G."/>
            <person name="Bluhm B.H."/>
            <person name="Cannon C."/>
            <person name="Castanera R."/>
            <person name="Culley D.E."/>
            <person name="Daum C."/>
            <person name="Ezra D."/>
            <person name="Gonzalez J.B."/>
            <person name="Henrissat B."/>
            <person name="Kuo A."/>
            <person name="Liang C."/>
            <person name="Lipzen A."/>
            <person name="Lutzoni F."/>
            <person name="Magnuson J."/>
            <person name="Mondo S."/>
            <person name="Nolan M."/>
            <person name="Ohm R."/>
            <person name="Pangilinan J."/>
            <person name="Park H.-J."/>
            <person name="Ramirez L."/>
            <person name="Alfaro M."/>
            <person name="Sun H."/>
            <person name="Tritt A."/>
            <person name="Yoshinaga Y."/>
            <person name="Zwiers L.-H."/>
            <person name="Turgeon B.G."/>
            <person name="Goodwin S.B."/>
            <person name="Spatafora J.W."/>
            <person name="Crous P.W."/>
            <person name="Grigoriev I.V."/>
        </authorList>
    </citation>
    <scope>NUCLEOTIDE SEQUENCE</scope>
    <source>
        <strain evidence="3">P77</strain>
    </source>
</reference>
<dbReference type="PANTHER" id="PTHR12790">
    <property type="entry name" value="TRANSCRIPTION INITIATION FACTOR IA RRN3"/>
    <property type="match status" value="1"/>
</dbReference>
<evidence type="ECO:0000313" key="4">
    <source>
        <dbReference type="Proteomes" id="UP000800040"/>
    </source>
</evidence>
<dbReference type="InterPro" id="IPR007991">
    <property type="entry name" value="RNA_pol_I_trans_ini_fac_RRN3"/>
</dbReference>
<evidence type="ECO:0000256" key="1">
    <source>
        <dbReference type="ARBA" id="ARBA00010098"/>
    </source>
</evidence>
<feature type="region of interest" description="Disordered" evidence="2">
    <location>
        <begin position="15"/>
        <end position="38"/>
    </location>
</feature>
<feature type="compositionally biased region" description="Acidic residues" evidence="2">
    <location>
        <begin position="297"/>
        <end position="315"/>
    </location>
</feature>
<comment type="similarity">
    <text evidence="1">Belongs to the RRN3 family.</text>
</comment>
<accession>A0A6A5KE24</accession>
<evidence type="ECO:0000313" key="3">
    <source>
        <dbReference type="EMBL" id="KAF1832714.1"/>
    </source>
</evidence>
<dbReference type="PANTHER" id="PTHR12790:SF0">
    <property type="entry name" value="RNA POLYMERASE I-SPECIFIC TRANSCRIPTION INITIATION FACTOR RRN3-RELATED"/>
    <property type="match status" value="1"/>
</dbReference>
<dbReference type="GO" id="GO:0003743">
    <property type="term" value="F:translation initiation factor activity"/>
    <property type="evidence" value="ECO:0007669"/>
    <property type="project" value="UniProtKB-KW"/>
</dbReference>
<name>A0A6A5KE24_9PLEO</name>
<feature type="region of interest" description="Disordered" evidence="2">
    <location>
        <begin position="621"/>
        <end position="669"/>
    </location>
</feature>
<dbReference type="GO" id="GO:0001042">
    <property type="term" value="F:RNA polymerase I core binding"/>
    <property type="evidence" value="ECO:0007669"/>
    <property type="project" value="TreeGrafter"/>
</dbReference>
<dbReference type="GO" id="GO:0006361">
    <property type="term" value="P:transcription initiation at RNA polymerase I promoter"/>
    <property type="evidence" value="ECO:0007669"/>
    <property type="project" value="InterPro"/>
</dbReference>